<keyword evidence="2" id="KW-1185">Reference proteome</keyword>
<proteinExistence type="predicted"/>
<sequence>MTRMVPELVPTSPILCTKLEGGRLTHISFNHNPQVYNYGGSTVKSGFEPGAPCLRSRYLTARGGGIGSEDKKLEEKETVLWYDRRMKYEGIFEKMRTKLTKEVVQSISGMILQHISFQK</sequence>
<organism evidence="1 2">
    <name type="scientific">Araneus ventricosus</name>
    <name type="common">Orbweaver spider</name>
    <name type="synonym">Epeira ventricosa</name>
    <dbReference type="NCBI Taxonomy" id="182803"/>
    <lineage>
        <taxon>Eukaryota</taxon>
        <taxon>Metazoa</taxon>
        <taxon>Ecdysozoa</taxon>
        <taxon>Arthropoda</taxon>
        <taxon>Chelicerata</taxon>
        <taxon>Arachnida</taxon>
        <taxon>Araneae</taxon>
        <taxon>Araneomorphae</taxon>
        <taxon>Entelegynae</taxon>
        <taxon>Araneoidea</taxon>
        <taxon>Araneidae</taxon>
        <taxon>Araneus</taxon>
    </lineage>
</organism>
<gene>
    <name evidence="1" type="ORF">AVEN_85223_1</name>
</gene>
<comment type="caution">
    <text evidence="1">The sequence shown here is derived from an EMBL/GenBank/DDBJ whole genome shotgun (WGS) entry which is preliminary data.</text>
</comment>
<dbReference type="AlphaFoldDB" id="A0A4Y2EC21"/>
<dbReference type="EMBL" id="BGPR01000564">
    <property type="protein sequence ID" value="GBM26622.1"/>
    <property type="molecule type" value="Genomic_DNA"/>
</dbReference>
<evidence type="ECO:0000313" key="2">
    <source>
        <dbReference type="Proteomes" id="UP000499080"/>
    </source>
</evidence>
<reference evidence="1 2" key="1">
    <citation type="journal article" date="2019" name="Sci. Rep.">
        <title>Orb-weaving spider Araneus ventricosus genome elucidates the spidroin gene catalogue.</title>
        <authorList>
            <person name="Kono N."/>
            <person name="Nakamura H."/>
            <person name="Ohtoshi R."/>
            <person name="Moran D.A.P."/>
            <person name="Shinohara A."/>
            <person name="Yoshida Y."/>
            <person name="Fujiwara M."/>
            <person name="Mori M."/>
            <person name="Tomita M."/>
            <person name="Arakawa K."/>
        </authorList>
    </citation>
    <scope>NUCLEOTIDE SEQUENCE [LARGE SCALE GENOMIC DNA]</scope>
</reference>
<evidence type="ECO:0000313" key="1">
    <source>
        <dbReference type="EMBL" id="GBM26622.1"/>
    </source>
</evidence>
<name>A0A4Y2EC21_ARAVE</name>
<accession>A0A4Y2EC21</accession>
<protein>
    <submittedName>
        <fullName evidence="1">Uncharacterized protein</fullName>
    </submittedName>
</protein>
<dbReference type="Proteomes" id="UP000499080">
    <property type="component" value="Unassembled WGS sequence"/>
</dbReference>